<keyword evidence="1" id="KW-0812">Transmembrane</keyword>
<dbReference type="EMBL" id="RCZP01000020">
    <property type="protein sequence ID" value="TPG52481.1"/>
    <property type="molecule type" value="Genomic_DNA"/>
</dbReference>
<dbReference type="AlphaFoldDB" id="A0A502FST3"/>
<feature type="transmembrane region" description="Helical" evidence="1">
    <location>
        <begin position="187"/>
        <end position="211"/>
    </location>
</feature>
<keyword evidence="1" id="KW-0472">Membrane</keyword>
<organism evidence="2 3">
    <name type="scientific">Muricoccus nepalensis</name>
    <dbReference type="NCBI Taxonomy" id="1854500"/>
    <lineage>
        <taxon>Bacteria</taxon>
        <taxon>Pseudomonadati</taxon>
        <taxon>Pseudomonadota</taxon>
        <taxon>Alphaproteobacteria</taxon>
        <taxon>Acetobacterales</taxon>
        <taxon>Roseomonadaceae</taxon>
        <taxon>Muricoccus</taxon>
    </lineage>
</organism>
<evidence type="ECO:0000313" key="3">
    <source>
        <dbReference type="Proteomes" id="UP000317078"/>
    </source>
</evidence>
<feature type="transmembrane region" description="Helical" evidence="1">
    <location>
        <begin position="117"/>
        <end position="140"/>
    </location>
</feature>
<proteinExistence type="predicted"/>
<protein>
    <submittedName>
        <fullName evidence="2">Uncharacterized protein</fullName>
    </submittedName>
</protein>
<name>A0A502FST3_9PROT</name>
<gene>
    <name evidence="2" type="ORF">EAH89_18115</name>
</gene>
<dbReference type="Proteomes" id="UP000317078">
    <property type="component" value="Unassembled WGS sequence"/>
</dbReference>
<evidence type="ECO:0000313" key="2">
    <source>
        <dbReference type="EMBL" id="TPG52481.1"/>
    </source>
</evidence>
<evidence type="ECO:0000256" key="1">
    <source>
        <dbReference type="SAM" id="Phobius"/>
    </source>
</evidence>
<accession>A0A502FST3</accession>
<feature type="transmembrane region" description="Helical" evidence="1">
    <location>
        <begin position="155"/>
        <end position="175"/>
    </location>
</feature>
<keyword evidence="1" id="KW-1133">Transmembrane helix</keyword>
<comment type="caution">
    <text evidence="2">The sequence shown here is derived from an EMBL/GenBank/DDBJ whole genome shotgun (WGS) entry which is preliminary data.</text>
</comment>
<keyword evidence="3" id="KW-1185">Reference proteome</keyword>
<sequence length="268" mass="28385">MAEAAHRREGVLPSLRRASAAAEAEWVDLSASLASDLLAIQDAGERAAAYAALSARLEVTGDGLLPADDALVRASFEAVAPAPQPKNEDHERELAAWRDRDTAARAEMARLDRARRLAAWGLVPAGAVLPAAVAAIAYGWDPLSLAWVLPELPTLPMSAVMLAALAAGGLCAFLASRAKRVPQVWNAAAGAAVAGVVFLLAARSLPLYIVANGVITRSGQSLERVVVRVYPNAAGARLEVLRGNDMIRRGEILDFRGAYPVRFLREGR</sequence>
<reference evidence="2 3" key="1">
    <citation type="journal article" date="2019" name="Environ. Microbiol.">
        <title>Species interactions and distinct microbial communities in high Arctic permafrost affected cryosols are associated with the CH4 and CO2 gas fluxes.</title>
        <authorList>
            <person name="Altshuler I."/>
            <person name="Hamel J."/>
            <person name="Turney S."/>
            <person name="Magnuson E."/>
            <person name="Levesque R."/>
            <person name="Greer C."/>
            <person name="Whyte L.G."/>
        </authorList>
    </citation>
    <scope>NUCLEOTIDE SEQUENCE [LARGE SCALE GENOMIC DNA]</scope>
    <source>
        <strain evidence="2 3">S9.3B</strain>
    </source>
</reference>